<dbReference type="OrthoDB" id="9772975at2"/>
<evidence type="ECO:0000259" key="23">
    <source>
        <dbReference type="PROSITE" id="PS50989"/>
    </source>
</evidence>
<evidence type="ECO:0000256" key="2">
    <source>
        <dbReference type="ARBA" id="ARBA00004956"/>
    </source>
</evidence>
<evidence type="ECO:0000256" key="7">
    <source>
        <dbReference type="ARBA" id="ARBA00022516"/>
    </source>
</evidence>
<evidence type="ECO:0000256" key="18">
    <source>
        <dbReference type="ARBA" id="ARBA00049152"/>
    </source>
</evidence>
<dbReference type="PROSITE" id="PS50980">
    <property type="entry name" value="COA_CT_NTER"/>
    <property type="match status" value="1"/>
</dbReference>
<evidence type="ECO:0000256" key="3">
    <source>
        <dbReference type="ARBA" id="ARBA00006276"/>
    </source>
</evidence>
<comment type="function">
    <text evidence="17 20">Component of the acetyl coenzyme A carboxylase (ACC) complex. Biotin carboxylase (BC) catalyzes the carboxylation of biotin on its carrier protein (BCCP) and then the CO(2) group is transferred by the transcarboxylase to acetyl-CoA to form malonyl-CoA.</text>
</comment>
<dbReference type="HAMAP" id="MF_00823">
    <property type="entry name" value="AcetylCoA_CT_alpha"/>
    <property type="match status" value="1"/>
</dbReference>
<dbReference type="InterPro" id="IPR000438">
    <property type="entry name" value="Acetyl_CoA_COase_Trfase_b_su"/>
</dbReference>
<keyword evidence="11 20" id="KW-0863">Zinc-finger</keyword>
<name>A0A2T0VK05_9MICO</name>
<dbReference type="UniPathway" id="UPA00655">
    <property type="reaction ID" value="UER00711"/>
</dbReference>
<keyword evidence="13 20" id="KW-0862">Zinc</keyword>
<dbReference type="PROSITE" id="PS50989">
    <property type="entry name" value="COA_CT_CTER"/>
    <property type="match status" value="1"/>
</dbReference>
<comment type="cofactor">
    <cofactor evidence="20">
        <name>Zn(2+)</name>
        <dbReference type="ChEBI" id="CHEBI:29105"/>
    </cofactor>
    <text evidence="20">Binds 1 zinc ion per subunit.</text>
</comment>
<evidence type="ECO:0000256" key="12">
    <source>
        <dbReference type="ARBA" id="ARBA00022832"/>
    </source>
</evidence>
<keyword evidence="7 19" id="KW-0444">Lipid biosynthesis</keyword>
<evidence type="ECO:0000313" key="25">
    <source>
        <dbReference type="Proteomes" id="UP000237983"/>
    </source>
</evidence>
<comment type="pathway">
    <text evidence="2 19">Lipid metabolism; malonyl-CoA biosynthesis; malonyl-CoA from acetyl-CoA: step 1/1.</text>
</comment>
<dbReference type="GO" id="GO:2001295">
    <property type="term" value="P:malonyl-CoA biosynthetic process"/>
    <property type="evidence" value="ECO:0007669"/>
    <property type="project" value="UniProtKB-UniRule"/>
</dbReference>
<dbReference type="PANTHER" id="PTHR42853:SF3">
    <property type="entry name" value="ACETYL-COENZYME A CARBOXYLASE CARBOXYL TRANSFERASE SUBUNIT ALPHA, CHLOROPLASTIC"/>
    <property type="match status" value="1"/>
</dbReference>
<comment type="subunit">
    <text evidence="19">Acetyl-CoA carboxylase is a heterohexamer composed of biotin carboxyl carrier protein (AccB), biotin carboxylase (AccC) and two subunits each of ACCase subunit alpha (AccA) and ACCase subunit beta (AccD).</text>
</comment>
<comment type="similarity">
    <text evidence="4">In the N-terminal section; belongs to the AccD/PCCB family.</text>
</comment>
<dbReference type="PANTHER" id="PTHR42853">
    <property type="entry name" value="ACETYL-COENZYME A CARBOXYLASE CARBOXYL TRANSFERASE SUBUNIT ALPHA"/>
    <property type="match status" value="1"/>
</dbReference>
<evidence type="ECO:0000256" key="14">
    <source>
        <dbReference type="ARBA" id="ARBA00022840"/>
    </source>
</evidence>
<comment type="similarity">
    <text evidence="20">Belongs to the AccD/PCCB family.</text>
</comment>
<evidence type="ECO:0000256" key="20">
    <source>
        <dbReference type="HAMAP-Rule" id="MF_01395"/>
    </source>
</evidence>
<feature type="binding site" evidence="20">
    <location>
        <position position="20"/>
    </location>
    <ligand>
        <name>Zn(2+)</name>
        <dbReference type="ChEBI" id="CHEBI:29105"/>
    </ligand>
</feature>
<dbReference type="GO" id="GO:0006633">
    <property type="term" value="P:fatty acid biosynthetic process"/>
    <property type="evidence" value="ECO:0007669"/>
    <property type="project" value="UniProtKB-KW"/>
</dbReference>
<dbReference type="GO" id="GO:0005524">
    <property type="term" value="F:ATP binding"/>
    <property type="evidence" value="ECO:0007669"/>
    <property type="project" value="UniProtKB-KW"/>
</dbReference>
<dbReference type="GO" id="GO:0016743">
    <property type="term" value="F:carboxyl- or carbamoyltransferase activity"/>
    <property type="evidence" value="ECO:0007669"/>
    <property type="project" value="UniProtKB-UniRule"/>
</dbReference>
<dbReference type="InterPro" id="IPR011762">
    <property type="entry name" value="COA_CT_N"/>
</dbReference>
<dbReference type="EC" id="2.1.3.15" evidence="19"/>
<evidence type="ECO:0000256" key="13">
    <source>
        <dbReference type="ARBA" id="ARBA00022833"/>
    </source>
</evidence>
<dbReference type="InterPro" id="IPR029045">
    <property type="entry name" value="ClpP/crotonase-like_dom_sf"/>
</dbReference>
<sequence length="570" mass="60292">MTHTSEPVALPGGRAEWTKCPGCDALIYHKRLDRNLWVCPECDHHVRMGARARIELLVDPDSFREAELDPVMPDPLAFSDSRPYRDRLAAANANSRESEAVIVGAALLGGREVVLAVMEFSFMGGSMGLEVGRRVSEAAELALRERKPLIVVCASGGARMQEGVFSLLQMARTAVAFARLREAGVLSVCVLTDPTYGGVSASFASLGSVVIAERGAHVGFAGPRVVQETIRAALPVDFQAAESQLLHGLVDRVENRADLRSLLIRLADLHAGESSTTGADPVPEPAATRSTGSPAMRDSWEVVQAARSVDRPTTADYLRLAFDDFVELHGDRSFADDPAVVGGVASLAGRSVVVIGSQKGHTVKELVAHNFGMAHPEGYRKAVRLMEHAEMFGMPVVTFVDTPGAHPGPDAEERGQSIAIAEAIMRSSRLRVPVVAVITGEGGSGGALALCTSDRLLVLENAFLSVISPEGCAAILWRSASSAPAAARALQLGAPHLLHSGIATSVVPEPVGGAQADPAACARTLREVIVRELEELNDVSPADLLSGRQERFSRLGGAALMTPLTTEIAS</sequence>
<keyword evidence="6 19" id="KW-0963">Cytoplasm</keyword>
<dbReference type="GO" id="GO:0008270">
    <property type="term" value="F:zinc ion binding"/>
    <property type="evidence" value="ECO:0007669"/>
    <property type="project" value="UniProtKB-UniRule"/>
</dbReference>
<comment type="subcellular location">
    <subcellularLocation>
        <location evidence="1 19">Cytoplasm</location>
    </subcellularLocation>
</comment>
<keyword evidence="16 19" id="KW-0275">Fatty acid biosynthesis</keyword>
<protein>
    <recommendedName>
        <fullName evidence="19 20">Multifunctional fusion protein</fullName>
    </recommendedName>
    <domain>
        <recommendedName>
            <fullName evidence="19">Acetyl-coenzyme A carboxylase carboxyl transferase subunit alpha</fullName>
            <shortName evidence="19">ACCase subunit alpha</shortName>
            <shortName evidence="19">Acetyl-CoA carboxylase carboxyltransferase subunit alpha</shortName>
            <ecNumber evidence="19">2.1.3.15</ecNumber>
        </recommendedName>
    </domain>
    <domain>
        <recommendedName>
            <fullName evidence="20">Acetyl-coenzyme A carboxylase carboxyl transferase subunit beta</fullName>
            <shortName evidence="20">ACCase subunit beta</shortName>
            <shortName evidence="20">Acetyl-CoA carboxylase carboxyltransferase subunit beta</shortName>
        </recommendedName>
    </domain>
</protein>
<dbReference type="Pfam" id="PF17848">
    <property type="entry name" value="Zn_ribbon_ACC"/>
    <property type="match status" value="1"/>
</dbReference>
<dbReference type="InterPro" id="IPR001095">
    <property type="entry name" value="Acetyl_CoA_COase_a_su"/>
</dbReference>
<comment type="catalytic activity">
    <reaction evidence="18 19">
        <text>N(6)-carboxybiotinyl-L-lysyl-[protein] + acetyl-CoA = N(6)-biotinyl-L-lysyl-[protein] + malonyl-CoA</text>
        <dbReference type="Rhea" id="RHEA:54728"/>
        <dbReference type="Rhea" id="RHEA-COMP:10505"/>
        <dbReference type="Rhea" id="RHEA-COMP:10506"/>
        <dbReference type="ChEBI" id="CHEBI:57288"/>
        <dbReference type="ChEBI" id="CHEBI:57384"/>
        <dbReference type="ChEBI" id="CHEBI:83144"/>
        <dbReference type="ChEBI" id="CHEBI:83145"/>
        <dbReference type="EC" id="2.1.3.15"/>
    </reaction>
</comment>
<feature type="domain" description="CoA carboxyltransferase N-terminal" evidence="22">
    <location>
        <begin position="16"/>
        <end position="285"/>
    </location>
</feature>
<feature type="region of interest" description="Disordered" evidence="21">
    <location>
        <begin position="273"/>
        <end position="295"/>
    </location>
</feature>
<feature type="binding site" evidence="20">
    <location>
        <position position="23"/>
    </location>
    <ligand>
        <name>Zn(2+)</name>
        <dbReference type="ChEBI" id="CHEBI:29105"/>
    </ligand>
</feature>
<evidence type="ECO:0000256" key="4">
    <source>
        <dbReference type="ARBA" id="ARBA00010284"/>
    </source>
</evidence>
<evidence type="ECO:0000259" key="22">
    <source>
        <dbReference type="PROSITE" id="PS50980"/>
    </source>
</evidence>
<dbReference type="EMBL" id="PVTL01000001">
    <property type="protein sequence ID" value="PRY70566.1"/>
    <property type="molecule type" value="Genomic_DNA"/>
</dbReference>
<comment type="similarity">
    <text evidence="3">In the C-terminal section; belongs to the AccA family.</text>
</comment>
<dbReference type="Gene3D" id="3.90.226.10">
    <property type="entry name" value="2-enoyl-CoA Hydratase, Chain A, domain 1"/>
    <property type="match status" value="2"/>
</dbReference>
<keyword evidence="14 19" id="KW-0067">ATP-binding</keyword>
<feature type="binding site" evidence="20">
    <location>
        <position position="39"/>
    </location>
    <ligand>
        <name>Zn(2+)</name>
        <dbReference type="ChEBI" id="CHEBI:29105"/>
    </ligand>
</feature>
<dbReference type="AlphaFoldDB" id="A0A2T0VK05"/>
<evidence type="ECO:0000256" key="21">
    <source>
        <dbReference type="SAM" id="MobiDB-lite"/>
    </source>
</evidence>
<accession>A0A2T0VK05</accession>
<dbReference type="Proteomes" id="UP000237983">
    <property type="component" value="Unassembled WGS sequence"/>
</dbReference>
<keyword evidence="15 19" id="KW-0443">Lipid metabolism</keyword>
<dbReference type="NCBIfam" id="TIGR00513">
    <property type="entry name" value="accA"/>
    <property type="match status" value="1"/>
</dbReference>
<organism evidence="24 25">
    <name type="scientific">Glaciihabitans tibetensis</name>
    <dbReference type="NCBI Taxonomy" id="1266600"/>
    <lineage>
        <taxon>Bacteria</taxon>
        <taxon>Bacillati</taxon>
        <taxon>Actinomycetota</taxon>
        <taxon>Actinomycetes</taxon>
        <taxon>Micrococcales</taxon>
        <taxon>Microbacteriaceae</taxon>
        <taxon>Glaciihabitans</taxon>
    </lineage>
</organism>
<feature type="binding site" evidence="20">
    <location>
        <position position="42"/>
    </location>
    <ligand>
        <name>Zn(2+)</name>
        <dbReference type="ChEBI" id="CHEBI:29105"/>
    </ligand>
</feature>
<comment type="caution">
    <text evidence="24">The sequence shown here is derived from an EMBL/GenBank/DDBJ whole genome shotgun (WGS) entry which is preliminary data.</text>
</comment>
<keyword evidence="10 19" id="KW-0547">Nucleotide-binding</keyword>
<evidence type="ECO:0000256" key="15">
    <source>
        <dbReference type="ARBA" id="ARBA00023098"/>
    </source>
</evidence>
<evidence type="ECO:0000256" key="6">
    <source>
        <dbReference type="ARBA" id="ARBA00022490"/>
    </source>
</evidence>
<evidence type="ECO:0000256" key="5">
    <source>
        <dbReference type="ARBA" id="ARBA00011664"/>
    </source>
</evidence>
<evidence type="ECO:0000256" key="9">
    <source>
        <dbReference type="ARBA" id="ARBA00022723"/>
    </source>
</evidence>
<dbReference type="InterPro" id="IPR011763">
    <property type="entry name" value="COA_CT_C"/>
</dbReference>
<comment type="similarity">
    <text evidence="19">Belongs to the AccA family.</text>
</comment>
<keyword evidence="8 19" id="KW-0808">Transferase</keyword>
<dbReference type="HAMAP" id="MF_01395">
    <property type="entry name" value="AcetylCoA_CT_beta"/>
    <property type="match status" value="1"/>
</dbReference>
<dbReference type="SUPFAM" id="SSF52096">
    <property type="entry name" value="ClpP/crotonase"/>
    <property type="match status" value="2"/>
</dbReference>
<feature type="zinc finger region" description="C4-type" evidence="20">
    <location>
        <begin position="20"/>
        <end position="42"/>
    </location>
</feature>
<feature type="domain" description="CoA carboxyltransferase C-terminal" evidence="23">
    <location>
        <begin position="281"/>
        <end position="535"/>
    </location>
</feature>
<keyword evidence="25" id="KW-1185">Reference proteome</keyword>
<dbReference type="GO" id="GO:0009317">
    <property type="term" value="C:acetyl-CoA carboxylase complex"/>
    <property type="evidence" value="ECO:0007669"/>
    <property type="project" value="InterPro"/>
</dbReference>
<evidence type="ECO:0000256" key="8">
    <source>
        <dbReference type="ARBA" id="ARBA00022679"/>
    </source>
</evidence>
<comment type="function">
    <text evidence="19">Component of the acetyl coenzyme A carboxylase (ACC) complex. First, biotin carboxylase catalyzes the carboxylation of biotin on its carrier protein (BCCP) and then the CO(2) group is transferred by the carboxyltransferase to acetyl-CoA to form malonyl-CoA.</text>
</comment>
<keyword evidence="12 19" id="KW-0276">Fatty acid metabolism</keyword>
<dbReference type="PRINTS" id="PR01069">
    <property type="entry name" value="ACCCTRFRASEA"/>
</dbReference>
<dbReference type="NCBIfam" id="NF004344">
    <property type="entry name" value="PRK05724.1"/>
    <property type="match status" value="1"/>
</dbReference>
<dbReference type="Pfam" id="PF03255">
    <property type="entry name" value="ACCA"/>
    <property type="match status" value="1"/>
</dbReference>
<evidence type="ECO:0000256" key="17">
    <source>
        <dbReference type="ARBA" id="ARBA00025280"/>
    </source>
</evidence>
<evidence type="ECO:0000256" key="11">
    <source>
        <dbReference type="ARBA" id="ARBA00022771"/>
    </source>
</evidence>
<evidence type="ECO:0000256" key="10">
    <source>
        <dbReference type="ARBA" id="ARBA00022741"/>
    </source>
</evidence>
<dbReference type="NCBIfam" id="NF041504">
    <property type="entry name" value="AccA_sub"/>
    <property type="match status" value="1"/>
</dbReference>
<evidence type="ECO:0000256" key="1">
    <source>
        <dbReference type="ARBA" id="ARBA00004496"/>
    </source>
</evidence>
<comment type="subunit">
    <text evidence="5">Acetyl-CoA carboxylase is a heterotetramer composed of biotin carboxyl carrier protein (AccB), biotin carboxylase (AccC) and two subunits of ACCase subunit beta/alpha.</text>
</comment>
<reference evidence="24 25" key="1">
    <citation type="submission" date="2018-03" db="EMBL/GenBank/DDBJ databases">
        <title>Genomic Encyclopedia of Type Strains, Phase III (KMG-III): the genomes of soil and plant-associated and newly described type strains.</title>
        <authorList>
            <person name="Whitman W."/>
        </authorList>
    </citation>
    <scope>NUCLEOTIDE SEQUENCE [LARGE SCALE GENOMIC DNA]</scope>
    <source>
        <strain evidence="24 25">CGMCC 1.12484</strain>
    </source>
</reference>
<gene>
    <name evidence="20" type="primary">accD</name>
    <name evidence="19" type="synonym">accA</name>
    <name evidence="24" type="ORF">B0I08_101703</name>
</gene>
<dbReference type="RefSeq" id="WP_106209769.1">
    <property type="nucleotide sequence ID" value="NZ_PVTL01000001.1"/>
</dbReference>
<dbReference type="InterPro" id="IPR041010">
    <property type="entry name" value="Znf-ACC"/>
</dbReference>
<evidence type="ECO:0000256" key="16">
    <source>
        <dbReference type="ARBA" id="ARBA00023160"/>
    </source>
</evidence>
<evidence type="ECO:0000313" key="24">
    <source>
        <dbReference type="EMBL" id="PRY70566.1"/>
    </source>
</evidence>
<evidence type="ECO:0000256" key="19">
    <source>
        <dbReference type="HAMAP-Rule" id="MF_00823"/>
    </source>
</evidence>
<dbReference type="GO" id="GO:0003989">
    <property type="term" value="F:acetyl-CoA carboxylase activity"/>
    <property type="evidence" value="ECO:0007669"/>
    <property type="project" value="InterPro"/>
</dbReference>
<proteinExistence type="inferred from homology"/>
<keyword evidence="9 20" id="KW-0479">Metal-binding</keyword>